<dbReference type="Gene3D" id="3.40.190.10">
    <property type="entry name" value="Periplasmic binding protein-like II"/>
    <property type="match status" value="2"/>
</dbReference>
<dbReference type="AlphaFoldDB" id="A0A0Q0TMW0"/>
<evidence type="ECO:0000313" key="7">
    <source>
        <dbReference type="Proteomes" id="UP000050491"/>
    </source>
</evidence>
<dbReference type="Gene3D" id="1.10.10.10">
    <property type="entry name" value="Winged helix-like DNA-binding domain superfamily/Winged helix DNA-binding domain"/>
    <property type="match status" value="1"/>
</dbReference>
<evidence type="ECO:0000256" key="3">
    <source>
        <dbReference type="ARBA" id="ARBA00023125"/>
    </source>
</evidence>
<evidence type="ECO:0000313" key="6">
    <source>
        <dbReference type="EMBL" id="KQB03669.1"/>
    </source>
</evidence>
<dbReference type="OrthoDB" id="6085176at2"/>
<protein>
    <submittedName>
        <fullName evidence="6">LysR family transcriptional regulator</fullName>
    </submittedName>
</protein>
<reference evidence="6 7" key="1">
    <citation type="journal article" date="2015" name="Genome Biol. Evol.">
        <title>The Dynamics of Genetic Interactions between Vibrio metoecus and Vibrio cholerae, Two Close Relatives Co-Occurring in the Environment.</title>
        <authorList>
            <person name="Orata F.D."/>
            <person name="Kirchberger P.C."/>
            <person name="Meheust R."/>
            <person name="Barlow E.J."/>
            <person name="Tarr C.L."/>
            <person name="Boucher Y."/>
        </authorList>
    </citation>
    <scope>NUCLEOTIDE SEQUENCE [LARGE SCALE GENOMIC DNA]</scope>
    <source>
        <strain evidence="6 7">YB5B04</strain>
    </source>
</reference>
<dbReference type="PANTHER" id="PTHR30126">
    <property type="entry name" value="HTH-TYPE TRANSCRIPTIONAL REGULATOR"/>
    <property type="match status" value="1"/>
</dbReference>
<comment type="similarity">
    <text evidence="1">Belongs to the LysR transcriptional regulatory family.</text>
</comment>
<dbReference type="GO" id="GO:0003700">
    <property type="term" value="F:DNA-binding transcription factor activity"/>
    <property type="evidence" value="ECO:0007669"/>
    <property type="project" value="InterPro"/>
</dbReference>
<dbReference type="PANTHER" id="PTHR30126:SF98">
    <property type="entry name" value="HTH-TYPE TRANSCRIPTIONAL ACTIVATOR BAUR"/>
    <property type="match status" value="1"/>
</dbReference>
<gene>
    <name evidence="6" type="ORF">XV92_02890</name>
</gene>
<dbReference type="Pfam" id="PF03466">
    <property type="entry name" value="LysR_substrate"/>
    <property type="match status" value="1"/>
</dbReference>
<dbReference type="InterPro" id="IPR005119">
    <property type="entry name" value="LysR_subst-bd"/>
</dbReference>
<feature type="domain" description="HTH lysR-type" evidence="5">
    <location>
        <begin position="1"/>
        <end position="57"/>
    </location>
</feature>
<keyword evidence="4" id="KW-0804">Transcription</keyword>
<evidence type="ECO:0000256" key="4">
    <source>
        <dbReference type="ARBA" id="ARBA00023163"/>
    </source>
</evidence>
<organism evidence="6 7">
    <name type="scientific">Vibrio metoecus</name>
    <dbReference type="NCBI Taxonomy" id="1481663"/>
    <lineage>
        <taxon>Bacteria</taxon>
        <taxon>Pseudomonadati</taxon>
        <taxon>Pseudomonadota</taxon>
        <taxon>Gammaproteobacteria</taxon>
        <taxon>Vibrionales</taxon>
        <taxon>Vibrionaceae</taxon>
        <taxon>Vibrio</taxon>
    </lineage>
</organism>
<dbReference type="PATRIC" id="fig|1481663.12.peg.3080"/>
<dbReference type="SUPFAM" id="SSF46785">
    <property type="entry name" value="Winged helix' DNA-binding domain"/>
    <property type="match status" value="1"/>
</dbReference>
<dbReference type="RefSeq" id="WP_055064129.1">
    <property type="nucleotide sequence ID" value="NZ_LBGP01000005.1"/>
</dbReference>
<dbReference type="EMBL" id="LBGP01000005">
    <property type="protein sequence ID" value="KQB03669.1"/>
    <property type="molecule type" value="Genomic_DNA"/>
</dbReference>
<sequence>MHKHYQYFLMVAHLGNIKQAAERLHITQPSLTAAIKKLESDIGFTLFHRRSKGVELTEYGQLLKEHVQEQQEQHNHLLHRLQDMQQREKGKLKLGTGDAWWELFVRDALNQYLQDVEASSIHLEFGNNLALMHHLVQSEIDLFIGHEVYGLSERCKVKFIPLLQDKEAIYVRSGHPLLSGKTQTELDVAQAAYPVIRVTPDHPRHRSVLAEQHISKMDTVFAQDVGRQIYHVDSLAASLDILRCTDAVMPYSSKLCQWMEAHGAKTLVINTKQVGNVGIYCTSKLGDNDKVSRMIDFLKKSCELSESS</sequence>
<dbReference type="InterPro" id="IPR036388">
    <property type="entry name" value="WH-like_DNA-bd_sf"/>
</dbReference>
<proteinExistence type="inferred from homology"/>
<comment type="caution">
    <text evidence="6">The sequence shown here is derived from an EMBL/GenBank/DDBJ whole genome shotgun (WGS) entry which is preliminary data.</text>
</comment>
<evidence type="ECO:0000256" key="1">
    <source>
        <dbReference type="ARBA" id="ARBA00009437"/>
    </source>
</evidence>
<dbReference type="SUPFAM" id="SSF53850">
    <property type="entry name" value="Periplasmic binding protein-like II"/>
    <property type="match status" value="1"/>
</dbReference>
<dbReference type="PRINTS" id="PR00039">
    <property type="entry name" value="HTHLYSR"/>
</dbReference>
<dbReference type="Proteomes" id="UP000050491">
    <property type="component" value="Unassembled WGS sequence"/>
</dbReference>
<keyword evidence="2" id="KW-0805">Transcription regulation</keyword>
<dbReference type="InterPro" id="IPR000847">
    <property type="entry name" value="LysR_HTH_N"/>
</dbReference>
<name>A0A0Q0TMW0_VIBMT</name>
<dbReference type="GO" id="GO:0000976">
    <property type="term" value="F:transcription cis-regulatory region binding"/>
    <property type="evidence" value="ECO:0007669"/>
    <property type="project" value="TreeGrafter"/>
</dbReference>
<dbReference type="Pfam" id="PF00126">
    <property type="entry name" value="HTH_1"/>
    <property type="match status" value="1"/>
</dbReference>
<evidence type="ECO:0000259" key="5">
    <source>
        <dbReference type="PROSITE" id="PS50931"/>
    </source>
</evidence>
<evidence type="ECO:0000256" key="2">
    <source>
        <dbReference type="ARBA" id="ARBA00023015"/>
    </source>
</evidence>
<dbReference type="PROSITE" id="PS50931">
    <property type="entry name" value="HTH_LYSR"/>
    <property type="match status" value="1"/>
</dbReference>
<accession>A0A0Q0TMW0</accession>
<dbReference type="FunFam" id="1.10.10.10:FF:000001">
    <property type="entry name" value="LysR family transcriptional regulator"/>
    <property type="match status" value="1"/>
</dbReference>
<keyword evidence="3" id="KW-0238">DNA-binding</keyword>
<dbReference type="InterPro" id="IPR036390">
    <property type="entry name" value="WH_DNA-bd_sf"/>
</dbReference>